<protein>
    <submittedName>
        <fullName evidence="1">Uncharacterized protein</fullName>
    </submittedName>
</protein>
<name>A0ABY8QX20_9MICO</name>
<dbReference type="RefSeq" id="WP_349640330.1">
    <property type="nucleotide sequence ID" value="NZ_CP090958.1"/>
</dbReference>
<dbReference type="Proteomes" id="UP001209083">
    <property type="component" value="Chromosome"/>
</dbReference>
<dbReference type="EMBL" id="CP090958">
    <property type="protein sequence ID" value="WGW13508.1"/>
    <property type="molecule type" value="Genomic_DNA"/>
</dbReference>
<organism evidence="1 2">
    <name type="scientific">Saxibacter everestensis</name>
    <dbReference type="NCBI Taxonomy" id="2909229"/>
    <lineage>
        <taxon>Bacteria</taxon>
        <taxon>Bacillati</taxon>
        <taxon>Actinomycetota</taxon>
        <taxon>Actinomycetes</taxon>
        <taxon>Micrococcales</taxon>
        <taxon>Brevibacteriaceae</taxon>
        <taxon>Saxibacter</taxon>
    </lineage>
</organism>
<proteinExistence type="predicted"/>
<reference evidence="1 2" key="1">
    <citation type="submission" date="2023-05" db="EMBL/GenBank/DDBJ databases">
        <title>Lithophilousrod everest ZFBP1038 complete genpme.</title>
        <authorList>
            <person name="Tian M."/>
        </authorList>
    </citation>
    <scope>NUCLEOTIDE SEQUENCE [LARGE SCALE GENOMIC DNA]</scope>
    <source>
        <strain evidence="1 2">ZFBP1038</strain>
    </source>
</reference>
<gene>
    <name evidence="1" type="ORF">LWF01_07065</name>
</gene>
<accession>A0ABY8QX20</accession>
<sequence>MIIECNHTDNGFEPGGTGGAEHCESCLVAAVHNLPEPLLEQPAYRPDWILDAPATFDARELDALAVLSDAGLIPPYVSTIDHADEADYPSDAWPVTGASRRWNGRGQIRHAG</sequence>
<evidence type="ECO:0000313" key="1">
    <source>
        <dbReference type="EMBL" id="WGW13508.1"/>
    </source>
</evidence>
<keyword evidence="2" id="KW-1185">Reference proteome</keyword>
<evidence type="ECO:0000313" key="2">
    <source>
        <dbReference type="Proteomes" id="UP001209083"/>
    </source>
</evidence>